<protein>
    <recommendedName>
        <fullName evidence="2">LYC1 C-terminal domain-containing protein</fullName>
    </recommendedName>
</protein>
<name>A0AAE0LQR1_9PEZI</name>
<gene>
    <name evidence="3" type="ORF">B0H64DRAFT_185631</name>
</gene>
<dbReference type="EMBL" id="JAUEPN010000005">
    <property type="protein sequence ID" value="KAK3294376.1"/>
    <property type="molecule type" value="Genomic_DNA"/>
</dbReference>
<reference evidence="3" key="2">
    <citation type="submission" date="2023-06" db="EMBL/GenBank/DDBJ databases">
        <authorList>
            <consortium name="Lawrence Berkeley National Laboratory"/>
            <person name="Haridas S."/>
            <person name="Hensen N."/>
            <person name="Bonometti L."/>
            <person name="Westerberg I."/>
            <person name="Brannstrom I.O."/>
            <person name="Guillou S."/>
            <person name="Cros-Aarteil S."/>
            <person name="Calhoun S."/>
            <person name="Kuo A."/>
            <person name="Mondo S."/>
            <person name="Pangilinan J."/>
            <person name="Riley R."/>
            <person name="Labutti K."/>
            <person name="Andreopoulos B."/>
            <person name="Lipzen A."/>
            <person name="Chen C."/>
            <person name="Yanf M."/>
            <person name="Daum C."/>
            <person name="Ng V."/>
            <person name="Clum A."/>
            <person name="Steindorff A."/>
            <person name="Ohm R."/>
            <person name="Martin F."/>
            <person name="Silar P."/>
            <person name="Natvig D."/>
            <person name="Lalanne C."/>
            <person name="Gautier V."/>
            <person name="Ament-Velasquez S.L."/>
            <person name="Kruys A."/>
            <person name="Hutchinson M.I."/>
            <person name="Powell A.J."/>
            <person name="Barry K."/>
            <person name="Miller A.N."/>
            <person name="Grigoriev I.V."/>
            <person name="Debuchy R."/>
            <person name="Gladieux P."/>
            <person name="Thoren M.H."/>
            <person name="Johannesson H."/>
        </authorList>
    </citation>
    <scope>NUCLEOTIDE SEQUENCE</scope>
    <source>
        <strain evidence="3">CBS 168.71</strain>
    </source>
</reference>
<evidence type="ECO:0000256" key="1">
    <source>
        <dbReference type="SAM" id="MobiDB-lite"/>
    </source>
</evidence>
<dbReference type="Pfam" id="PF22998">
    <property type="entry name" value="GNAT_LYC1-like"/>
    <property type="match status" value="1"/>
</dbReference>
<dbReference type="InterPro" id="IPR055100">
    <property type="entry name" value="GNAT_LYC1-like"/>
</dbReference>
<dbReference type="InterPro" id="IPR053013">
    <property type="entry name" value="LAT"/>
</dbReference>
<dbReference type="PANTHER" id="PTHR34815">
    <property type="entry name" value="LYSINE ACETYLTRANSFERASE"/>
    <property type="match status" value="1"/>
</dbReference>
<dbReference type="AlphaFoldDB" id="A0AAE0LQR1"/>
<keyword evidence="4" id="KW-1185">Reference proteome</keyword>
<dbReference type="SUPFAM" id="SSF55729">
    <property type="entry name" value="Acyl-CoA N-acyltransferases (Nat)"/>
    <property type="match status" value="1"/>
</dbReference>
<dbReference type="CDD" id="cd04301">
    <property type="entry name" value="NAT_SF"/>
    <property type="match status" value="1"/>
</dbReference>
<reference evidence="3" key="1">
    <citation type="journal article" date="2023" name="Mol. Phylogenet. Evol.">
        <title>Genome-scale phylogeny and comparative genomics of the fungal order Sordariales.</title>
        <authorList>
            <person name="Hensen N."/>
            <person name="Bonometti L."/>
            <person name="Westerberg I."/>
            <person name="Brannstrom I.O."/>
            <person name="Guillou S."/>
            <person name="Cros-Aarteil S."/>
            <person name="Calhoun S."/>
            <person name="Haridas S."/>
            <person name="Kuo A."/>
            <person name="Mondo S."/>
            <person name="Pangilinan J."/>
            <person name="Riley R."/>
            <person name="LaButti K."/>
            <person name="Andreopoulos B."/>
            <person name="Lipzen A."/>
            <person name="Chen C."/>
            <person name="Yan M."/>
            <person name="Daum C."/>
            <person name="Ng V."/>
            <person name="Clum A."/>
            <person name="Steindorff A."/>
            <person name="Ohm R.A."/>
            <person name="Martin F."/>
            <person name="Silar P."/>
            <person name="Natvig D.O."/>
            <person name="Lalanne C."/>
            <person name="Gautier V."/>
            <person name="Ament-Velasquez S.L."/>
            <person name="Kruys A."/>
            <person name="Hutchinson M.I."/>
            <person name="Powell A.J."/>
            <person name="Barry K."/>
            <person name="Miller A.N."/>
            <person name="Grigoriev I.V."/>
            <person name="Debuchy R."/>
            <person name="Gladieux P."/>
            <person name="Hiltunen Thoren M."/>
            <person name="Johannesson H."/>
        </authorList>
    </citation>
    <scope>NUCLEOTIDE SEQUENCE</scope>
    <source>
        <strain evidence="3">CBS 168.71</strain>
    </source>
</reference>
<evidence type="ECO:0000259" key="2">
    <source>
        <dbReference type="Pfam" id="PF22998"/>
    </source>
</evidence>
<dbReference type="PANTHER" id="PTHR34815:SF4">
    <property type="entry name" value="N-ACETYLTRANSFERASE DOMAIN-CONTAINING PROTEIN"/>
    <property type="match status" value="1"/>
</dbReference>
<organism evidence="3 4">
    <name type="scientific">Chaetomium fimeti</name>
    <dbReference type="NCBI Taxonomy" id="1854472"/>
    <lineage>
        <taxon>Eukaryota</taxon>
        <taxon>Fungi</taxon>
        <taxon>Dikarya</taxon>
        <taxon>Ascomycota</taxon>
        <taxon>Pezizomycotina</taxon>
        <taxon>Sordariomycetes</taxon>
        <taxon>Sordariomycetidae</taxon>
        <taxon>Sordariales</taxon>
        <taxon>Chaetomiaceae</taxon>
        <taxon>Chaetomium</taxon>
    </lineage>
</organism>
<comment type="caution">
    <text evidence="3">The sequence shown here is derived from an EMBL/GenBank/DDBJ whole genome shotgun (WGS) entry which is preliminary data.</text>
</comment>
<dbReference type="Proteomes" id="UP001278766">
    <property type="component" value="Unassembled WGS sequence"/>
</dbReference>
<accession>A0AAE0LQR1</accession>
<evidence type="ECO:0000313" key="4">
    <source>
        <dbReference type="Proteomes" id="UP001278766"/>
    </source>
</evidence>
<dbReference type="RefSeq" id="XP_062657890.1">
    <property type="nucleotide sequence ID" value="XM_062798994.1"/>
</dbReference>
<evidence type="ECO:0000313" key="3">
    <source>
        <dbReference type="EMBL" id="KAK3294376.1"/>
    </source>
</evidence>
<feature type="region of interest" description="Disordered" evidence="1">
    <location>
        <begin position="1"/>
        <end position="36"/>
    </location>
</feature>
<proteinExistence type="predicted"/>
<dbReference type="InterPro" id="IPR016181">
    <property type="entry name" value="Acyl_CoA_acyltransferase"/>
</dbReference>
<sequence length="426" mass="46366">MGSTNPPPTTTTTTTTTTIPPPTFALDTLPDASSPRLVLARPTPGERERTARHTYPTWGFALAEADYLARETYLTTVPLARDGGITHWILTDAELPPDGRPILSSCESLRKRAVTTTTTTHKEVLVEGVAHGIGSVFTEPAFRGRGYASRMMREVGEKLRGWQAATAAAPPAAAAAAAAGAGEMPAVEREHSLFSVLYSDIGKKFYAKHGWAPFESCHVSFKPVEGAAAGGKGQVAKALGYHELAELCAVDEKLLRADLARRGGGKPHVAILPELDALLWHLMREDYMTKSIFGKTPTVRGAVAGEPGKRVWAVWMRGYYGGLKKLEGNVLHVLRVVVEDPNQPDDEMVAGFRSIVQIAQHEAAAWKTQDIHIWNPGPKLKGLVEKCGIESEFVNRDSESIASLMWYGEEPTAEVDWVANEKYGWC</sequence>
<dbReference type="GeneID" id="87835942"/>
<feature type="domain" description="LYC1 C-terminal" evidence="2">
    <location>
        <begin position="231"/>
        <end position="426"/>
    </location>
</feature>
<dbReference type="Gene3D" id="3.40.630.30">
    <property type="match status" value="1"/>
</dbReference>